<organism evidence="2">
    <name type="scientific">Cupriavidus pinatubonensis (strain JMP 134 / LMG 1197)</name>
    <name type="common">Cupriavidus necator (strain JMP 134)</name>
    <dbReference type="NCBI Taxonomy" id="264198"/>
    <lineage>
        <taxon>Bacteria</taxon>
        <taxon>Pseudomonadati</taxon>
        <taxon>Pseudomonadota</taxon>
        <taxon>Betaproteobacteria</taxon>
        <taxon>Burkholderiales</taxon>
        <taxon>Burkholderiaceae</taxon>
        <taxon>Cupriavidus</taxon>
    </lineage>
</organism>
<dbReference type="KEGG" id="reu:Reut_B5724"/>
<dbReference type="STRING" id="264198.Reut_B5724"/>
<dbReference type="PANTHER" id="PTHR46889:SF4">
    <property type="entry name" value="TRANSPOSASE INSO FOR INSERTION SEQUENCE ELEMENT IS911B-RELATED"/>
    <property type="match status" value="1"/>
</dbReference>
<dbReference type="GO" id="GO:0015074">
    <property type="term" value="P:DNA integration"/>
    <property type="evidence" value="ECO:0007669"/>
    <property type="project" value="InterPro"/>
</dbReference>
<dbReference type="eggNOG" id="COG2801">
    <property type="taxonomic scope" value="Bacteria"/>
</dbReference>
<dbReference type="GO" id="GO:0003676">
    <property type="term" value="F:nucleic acid binding"/>
    <property type="evidence" value="ECO:0007669"/>
    <property type="project" value="InterPro"/>
</dbReference>
<proteinExistence type="predicted"/>
<feature type="domain" description="Integrase catalytic" evidence="1">
    <location>
        <begin position="82"/>
        <end position="158"/>
    </location>
</feature>
<accession>Q46P66</accession>
<reference evidence="2" key="1">
    <citation type="submission" date="2005-08" db="EMBL/GenBank/DDBJ databases">
        <title>Complete sequence of chromosome 2 of Ralstonia eutropha JMP134.</title>
        <authorList>
            <person name="Copeland A."/>
            <person name="Lucas S."/>
            <person name="Lapidus A."/>
            <person name="Barry K."/>
            <person name="Detter J.C."/>
            <person name="Glavina T."/>
            <person name="Hammon N."/>
            <person name="Israni S."/>
            <person name="Pitluck S."/>
            <person name="Goltsman E."/>
            <person name="Martinez M."/>
            <person name="Schmutz J."/>
            <person name="Larimer F."/>
            <person name="Land M."/>
            <person name="Lykidis A."/>
            <person name="Richardson P."/>
        </authorList>
    </citation>
    <scope>NUCLEOTIDE SEQUENCE [LARGE SCALE GENOMIC DNA]</scope>
    <source>
        <strain evidence="2">JMP134</strain>
    </source>
</reference>
<dbReference type="Pfam" id="PF00665">
    <property type="entry name" value="rve"/>
    <property type="match status" value="1"/>
</dbReference>
<dbReference type="InterPro" id="IPR050900">
    <property type="entry name" value="Transposase_IS3/IS150/IS904"/>
</dbReference>
<name>Q46P66_CUPPJ</name>
<sequence length="158" mass="17714">MPAFGNGILGHDLFQRFACGRLLAGLELIIGNRDHGVRHLKRVARLMREAGLRGVSRRRWVKTTRRAPGARPAPDLVQRHFQADAPNRLWVADATYIPTAAGFFYLAVVLDVFSRRIVGWAMGSHLRTELMLQALDMALAQRNSFFKTVSHPVTVSVL</sequence>
<evidence type="ECO:0000259" key="1">
    <source>
        <dbReference type="PROSITE" id="PS50994"/>
    </source>
</evidence>
<dbReference type="InterPro" id="IPR001584">
    <property type="entry name" value="Integrase_cat-core"/>
</dbReference>
<dbReference type="PROSITE" id="PS50994">
    <property type="entry name" value="INTEGRASE"/>
    <property type="match status" value="1"/>
</dbReference>
<dbReference type="InterPro" id="IPR036397">
    <property type="entry name" value="RNaseH_sf"/>
</dbReference>
<gene>
    <name evidence="2" type="ordered locus">Reut_B5724</name>
</gene>
<dbReference type="OrthoDB" id="5365969at2"/>
<evidence type="ECO:0000313" key="2">
    <source>
        <dbReference type="EMBL" id="AAZ65068.1"/>
    </source>
</evidence>
<protein>
    <recommendedName>
        <fullName evidence="1">Integrase catalytic domain-containing protein</fullName>
    </recommendedName>
</protein>
<dbReference type="Gene3D" id="3.30.420.10">
    <property type="entry name" value="Ribonuclease H-like superfamily/Ribonuclease H"/>
    <property type="match status" value="1"/>
</dbReference>
<dbReference type="HOGENOM" id="CLU_1666487_0_0_4"/>
<dbReference type="EMBL" id="CP000091">
    <property type="protein sequence ID" value="AAZ65068.1"/>
    <property type="molecule type" value="Genomic_DNA"/>
</dbReference>
<dbReference type="PANTHER" id="PTHR46889">
    <property type="entry name" value="TRANSPOSASE INSF FOR INSERTION SEQUENCE IS3B-RELATED"/>
    <property type="match status" value="1"/>
</dbReference>
<dbReference type="SUPFAM" id="SSF53098">
    <property type="entry name" value="Ribonuclease H-like"/>
    <property type="match status" value="1"/>
</dbReference>
<dbReference type="AlphaFoldDB" id="Q46P66"/>
<dbReference type="InterPro" id="IPR012337">
    <property type="entry name" value="RNaseH-like_sf"/>
</dbReference>